<dbReference type="EMBL" id="HBUE01140416">
    <property type="protein sequence ID" value="CAG6500446.1"/>
    <property type="molecule type" value="Transcribed_RNA"/>
</dbReference>
<organism evidence="1">
    <name type="scientific">Culex pipiens</name>
    <name type="common">House mosquito</name>
    <dbReference type="NCBI Taxonomy" id="7175"/>
    <lineage>
        <taxon>Eukaryota</taxon>
        <taxon>Metazoa</taxon>
        <taxon>Ecdysozoa</taxon>
        <taxon>Arthropoda</taxon>
        <taxon>Hexapoda</taxon>
        <taxon>Insecta</taxon>
        <taxon>Pterygota</taxon>
        <taxon>Neoptera</taxon>
        <taxon>Endopterygota</taxon>
        <taxon>Diptera</taxon>
        <taxon>Nematocera</taxon>
        <taxon>Culicoidea</taxon>
        <taxon>Culicidae</taxon>
        <taxon>Culicinae</taxon>
        <taxon>Culicini</taxon>
        <taxon>Culex</taxon>
        <taxon>Culex</taxon>
    </lineage>
</organism>
<dbReference type="EMBL" id="HBUE01233350">
    <property type="protein sequence ID" value="CAG6545869.1"/>
    <property type="molecule type" value="Transcribed_RNA"/>
</dbReference>
<proteinExistence type="predicted"/>
<dbReference type="AlphaFoldDB" id="A0A8D8I503"/>
<reference evidence="1" key="1">
    <citation type="submission" date="2021-05" db="EMBL/GenBank/DDBJ databases">
        <authorList>
            <person name="Alioto T."/>
            <person name="Alioto T."/>
            <person name="Gomez Garrido J."/>
        </authorList>
    </citation>
    <scope>NUCLEOTIDE SEQUENCE</scope>
</reference>
<dbReference type="EMBL" id="HBUE01340209">
    <property type="protein sequence ID" value="CAG6598032.1"/>
    <property type="molecule type" value="Transcribed_RNA"/>
</dbReference>
<dbReference type="EMBL" id="HBUE01340210">
    <property type="protein sequence ID" value="CAG6598034.1"/>
    <property type="molecule type" value="Transcribed_RNA"/>
</dbReference>
<accession>A0A8D8I503</accession>
<dbReference type="EMBL" id="HBUE01340207">
    <property type="protein sequence ID" value="CAG6598030.1"/>
    <property type="molecule type" value="Transcribed_RNA"/>
</dbReference>
<protein>
    <submittedName>
        <fullName evidence="1">(northern house mosquito) hypothetical protein</fullName>
    </submittedName>
</protein>
<sequence>MSLRPTWWCGNSVFTHLRANPTLTLVALKWSGLSILETAKHTVAAMVLMRNYPKLEQKRPETLRLSKHIFAEGFSRSSSFFSSLEPLENTHTLLLLLLVAPLRRGLPGRAGRLRDVFSRTPLCSYLSHVWFFFFSVAPA</sequence>
<dbReference type="EMBL" id="HBUE01233348">
    <property type="protein sequence ID" value="CAG6545867.1"/>
    <property type="molecule type" value="Transcribed_RNA"/>
</dbReference>
<dbReference type="EMBL" id="HBUE01233351">
    <property type="protein sequence ID" value="CAG6545871.1"/>
    <property type="molecule type" value="Transcribed_RNA"/>
</dbReference>
<evidence type="ECO:0000313" key="1">
    <source>
        <dbReference type="EMBL" id="CAG6545867.1"/>
    </source>
</evidence>
<name>A0A8D8I503_CULPI</name>
<dbReference type="EMBL" id="HBUE01140419">
    <property type="protein sequence ID" value="CAG6500448.1"/>
    <property type="molecule type" value="Transcribed_RNA"/>
</dbReference>